<evidence type="ECO:0000256" key="1">
    <source>
        <dbReference type="ARBA" id="ARBA00022769"/>
    </source>
</evidence>
<gene>
    <name evidence="6" type="ORF">DJ018_04930</name>
</gene>
<evidence type="ECO:0000256" key="3">
    <source>
        <dbReference type="ARBA" id="ARBA00023236"/>
    </source>
</evidence>
<dbReference type="SUPFAM" id="SSF46600">
    <property type="entry name" value="C-terminal UvrC-binding domain of UvrB"/>
    <property type="match status" value="1"/>
</dbReference>
<dbReference type="GO" id="GO:0009432">
    <property type="term" value="P:SOS response"/>
    <property type="evidence" value="ECO:0007669"/>
    <property type="project" value="UniProtKB-KW"/>
</dbReference>
<dbReference type="EMBL" id="QFYR01000001">
    <property type="protein sequence ID" value="RAK57293.1"/>
    <property type="molecule type" value="Genomic_DNA"/>
</dbReference>
<keyword evidence="3" id="KW-0742">SOS response</keyword>
<dbReference type="Proteomes" id="UP000249725">
    <property type="component" value="Unassembled WGS sequence"/>
</dbReference>
<dbReference type="InterPro" id="IPR036876">
    <property type="entry name" value="UVR_dom_sf"/>
</dbReference>
<dbReference type="Pfam" id="PF02151">
    <property type="entry name" value="UVR"/>
    <property type="match status" value="1"/>
</dbReference>
<dbReference type="GO" id="GO:0006281">
    <property type="term" value="P:DNA repair"/>
    <property type="evidence" value="ECO:0007669"/>
    <property type="project" value="UniProtKB-KW"/>
</dbReference>
<dbReference type="OrthoDB" id="7950773at2"/>
<keyword evidence="7" id="KW-1185">Reference proteome</keyword>
<keyword evidence="2" id="KW-0234">DNA repair</keyword>
<proteinExistence type="predicted"/>
<organism evidence="6 7">
    <name type="scientific">Phenylobacterium deserti</name>
    <dbReference type="NCBI Taxonomy" id="1914756"/>
    <lineage>
        <taxon>Bacteria</taxon>
        <taxon>Pseudomonadati</taxon>
        <taxon>Pseudomonadota</taxon>
        <taxon>Alphaproteobacteria</taxon>
        <taxon>Caulobacterales</taxon>
        <taxon>Caulobacteraceae</taxon>
        <taxon>Phenylobacterium</taxon>
    </lineage>
</organism>
<dbReference type="InterPro" id="IPR001943">
    <property type="entry name" value="UVR_dom"/>
</dbReference>
<keyword evidence="1" id="KW-0228">DNA excision</keyword>
<evidence type="ECO:0000313" key="6">
    <source>
        <dbReference type="EMBL" id="RAK57293.1"/>
    </source>
</evidence>
<keyword evidence="2" id="KW-0267">Excision nuclease</keyword>
<evidence type="ECO:0000259" key="5">
    <source>
        <dbReference type="PROSITE" id="PS50151"/>
    </source>
</evidence>
<dbReference type="GO" id="GO:0004518">
    <property type="term" value="F:nuclease activity"/>
    <property type="evidence" value="ECO:0007669"/>
    <property type="project" value="UniProtKB-KW"/>
</dbReference>
<comment type="caution">
    <text evidence="6">The sequence shown here is derived from an EMBL/GenBank/DDBJ whole genome shotgun (WGS) entry which is preliminary data.</text>
</comment>
<accession>A0A328AQK2</accession>
<dbReference type="PROSITE" id="PS50151">
    <property type="entry name" value="UVR"/>
    <property type="match status" value="1"/>
</dbReference>
<feature type="region of interest" description="Disordered" evidence="4">
    <location>
        <begin position="67"/>
        <end position="115"/>
    </location>
</feature>
<sequence length="115" mass="12904">MGGGLARRLGGNRASLRRLVQRSRFGYRSRSMDMIAQLEARMAKAAAEDDFETAQALKDAIERLRRGESNLVEQQPGRMGLGSSQEAYVRDPSKPLPKKPDFMTRNVSPGGRRRR</sequence>
<name>A0A328AQK2_9CAUL</name>
<protein>
    <recommendedName>
        <fullName evidence="5">UVR domain-containing protein</fullName>
    </recommendedName>
</protein>
<dbReference type="Gene3D" id="4.10.860.10">
    <property type="entry name" value="UVR domain"/>
    <property type="match status" value="1"/>
</dbReference>
<evidence type="ECO:0000313" key="7">
    <source>
        <dbReference type="Proteomes" id="UP000249725"/>
    </source>
</evidence>
<feature type="compositionally biased region" description="Basic and acidic residues" evidence="4">
    <location>
        <begin position="88"/>
        <end position="102"/>
    </location>
</feature>
<reference evidence="7" key="1">
    <citation type="submission" date="2018-05" db="EMBL/GenBank/DDBJ databases">
        <authorList>
            <person name="Li X."/>
        </authorList>
    </citation>
    <scope>NUCLEOTIDE SEQUENCE [LARGE SCALE GENOMIC DNA]</scope>
    <source>
        <strain evidence="7">YIM 73061</strain>
    </source>
</reference>
<evidence type="ECO:0000256" key="4">
    <source>
        <dbReference type="SAM" id="MobiDB-lite"/>
    </source>
</evidence>
<feature type="domain" description="UVR" evidence="5">
    <location>
        <begin position="32"/>
        <end position="67"/>
    </location>
</feature>
<dbReference type="AlphaFoldDB" id="A0A328AQK2"/>
<keyword evidence="3" id="KW-0227">DNA damage</keyword>
<evidence type="ECO:0000256" key="2">
    <source>
        <dbReference type="ARBA" id="ARBA00022881"/>
    </source>
</evidence>